<feature type="region of interest" description="Disordered" evidence="5">
    <location>
        <begin position="1"/>
        <end position="235"/>
    </location>
</feature>
<sequence>MATATLLNPGNSYHGHHSSYSSSHHHQPSGGLGPSIAGMISPVEPRRPSDDNDMPPRQSLPSLSEVISGAKPSPFPPSQPPSVSGSAHSFPSTYSSGPPRSFPDPPSSDKQSPRTLHHSFGPPRPEPLPPFSESRPPSFGGRPGPPSMSYPGPQPSPPIKPDHSREVESKMMEQGGPYHHSSHQQHPPYPHHHNQLPPGQIPLPAYPASPRHGHSLPPPPPFESQRPSHHDDPEYAPARAQYDRTLNRALEVWSYTECLDRISATSRTIFNFGESWSRVAAEQHSSQPIPDRLPTEHEVAEMASNVEYLRGSLDSLRTIIRTAHERARTTGKSKMYDDDDSSVYDGMKSNGGYNLGEVKKRRGRAAPPGRCHSCNRIDTPEWRRGPDGARTLCNACGLHYAKLERKRQIEARQSRPKTPQRS</sequence>
<dbReference type="InterPro" id="IPR013088">
    <property type="entry name" value="Znf_NHR/GATA"/>
</dbReference>
<gene>
    <name evidence="7" type="ORF">F5X68DRAFT_226532</name>
</gene>
<keyword evidence="2 4" id="KW-0863">Zinc-finger</keyword>
<feature type="compositionally biased region" description="Low complexity" evidence="5">
    <location>
        <begin position="131"/>
        <end position="140"/>
    </location>
</feature>
<evidence type="ECO:0000256" key="3">
    <source>
        <dbReference type="ARBA" id="ARBA00022833"/>
    </source>
</evidence>
<dbReference type="OrthoDB" id="2162994at2759"/>
<name>A0A9P9AD51_9PEZI</name>
<feature type="domain" description="GATA-type" evidence="6">
    <location>
        <begin position="370"/>
        <end position="421"/>
    </location>
</feature>
<dbReference type="CDD" id="cd00202">
    <property type="entry name" value="ZnF_GATA"/>
    <property type="match status" value="1"/>
</dbReference>
<dbReference type="PANTHER" id="PTHR45658">
    <property type="entry name" value="GATA TRANSCRIPTION FACTOR"/>
    <property type="match status" value="1"/>
</dbReference>
<feature type="compositionally biased region" description="Basic and acidic residues" evidence="5">
    <location>
        <begin position="160"/>
        <end position="171"/>
    </location>
</feature>
<evidence type="ECO:0000256" key="2">
    <source>
        <dbReference type="ARBA" id="ARBA00022771"/>
    </source>
</evidence>
<evidence type="ECO:0000256" key="4">
    <source>
        <dbReference type="PROSITE-ProRule" id="PRU00094"/>
    </source>
</evidence>
<dbReference type="AlphaFoldDB" id="A0A9P9AD51"/>
<dbReference type="PROSITE" id="PS50114">
    <property type="entry name" value="GATA_ZN_FINGER_2"/>
    <property type="match status" value="1"/>
</dbReference>
<reference evidence="7" key="1">
    <citation type="journal article" date="2021" name="Nat. Commun.">
        <title>Genetic determinants of endophytism in the Arabidopsis root mycobiome.</title>
        <authorList>
            <person name="Mesny F."/>
            <person name="Miyauchi S."/>
            <person name="Thiergart T."/>
            <person name="Pickel B."/>
            <person name="Atanasova L."/>
            <person name="Karlsson M."/>
            <person name="Huettel B."/>
            <person name="Barry K.W."/>
            <person name="Haridas S."/>
            <person name="Chen C."/>
            <person name="Bauer D."/>
            <person name="Andreopoulos W."/>
            <person name="Pangilinan J."/>
            <person name="LaButti K."/>
            <person name="Riley R."/>
            <person name="Lipzen A."/>
            <person name="Clum A."/>
            <person name="Drula E."/>
            <person name="Henrissat B."/>
            <person name="Kohler A."/>
            <person name="Grigoriev I.V."/>
            <person name="Martin F.M."/>
            <person name="Hacquard S."/>
        </authorList>
    </citation>
    <scope>NUCLEOTIDE SEQUENCE</scope>
    <source>
        <strain evidence="7">MPI-SDFR-AT-0117</strain>
    </source>
</reference>
<dbReference type="PROSITE" id="PS00344">
    <property type="entry name" value="GATA_ZN_FINGER_1"/>
    <property type="match status" value="1"/>
</dbReference>
<keyword evidence="3" id="KW-0862">Zinc</keyword>
<dbReference type="Proteomes" id="UP000770015">
    <property type="component" value="Unassembled WGS sequence"/>
</dbReference>
<keyword evidence="1" id="KW-0479">Metal-binding</keyword>
<feature type="compositionally biased region" description="Pro residues" evidence="5">
    <location>
        <begin position="143"/>
        <end position="159"/>
    </location>
</feature>
<evidence type="ECO:0000313" key="8">
    <source>
        <dbReference type="Proteomes" id="UP000770015"/>
    </source>
</evidence>
<feature type="compositionally biased region" description="Polar residues" evidence="5">
    <location>
        <begin position="1"/>
        <end position="11"/>
    </location>
</feature>
<dbReference type="GO" id="GO:0006355">
    <property type="term" value="P:regulation of DNA-templated transcription"/>
    <property type="evidence" value="ECO:0007669"/>
    <property type="project" value="InterPro"/>
</dbReference>
<dbReference type="Pfam" id="PF00320">
    <property type="entry name" value="GATA"/>
    <property type="match status" value="1"/>
</dbReference>
<dbReference type="InterPro" id="IPR051140">
    <property type="entry name" value="GATA_TF"/>
</dbReference>
<dbReference type="GO" id="GO:0043565">
    <property type="term" value="F:sequence-specific DNA binding"/>
    <property type="evidence" value="ECO:0007669"/>
    <property type="project" value="InterPro"/>
</dbReference>
<dbReference type="SUPFAM" id="SSF57716">
    <property type="entry name" value="Glucocorticoid receptor-like (DNA-binding domain)"/>
    <property type="match status" value="1"/>
</dbReference>
<dbReference type="Gene3D" id="3.30.50.10">
    <property type="entry name" value="Erythroid Transcription Factor GATA-1, subunit A"/>
    <property type="match status" value="1"/>
</dbReference>
<dbReference type="EMBL" id="JAGSXJ010000001">
    <property type="protein sequence ID" value="KAH6697141.1"/>
    <property type="molecule type" value="Genomic_DNA"/>
</dbReference>
<dbReference type="GO" id="GO:0008270">
    <property type="term" value="F:zinc ion binding"/>
    <property type="evidence" value="ECO:0007669"/>
    <property type="project" value="UniProtKB-KW"/>
</dbReference>
<evidence type="ECO:0000259" key="6">
    <source>
        <dbReference type="PROSITE" id="PS50114"/>
    </source>
</evidence>
<protein>
    <submittedName>
        <fullName evidence="7">GATA zinc finger protein</fullName>
    </submittedName>
</protein>
<organism evidence="7 8">
    <name type="scientific">Plectosphaerella plurivora</name>
    <dbReference type="NCBI Taxonomy" id="936078"/>
    <lineage>
        <taxon>Eukaryota</taxon>
        <taxon>Fungi</taxon>
        <taxon>Dikarya</taxon>
        <taxon>Ascomycota</taxon>
        <taxon>Pezizomycotina</taxon>
        <taxon>Sordariomycetes</taxon>
        <taxon>Hypocreomycetidae</taxon>
        <taxon>Glomerellales</taxon>
        <taxon>Plectosphaerellaceae</taxon>
        <taxon>Plectosphaerella</taxon>
    </lineage>
</organism>
<proteinExistence type="predicted"/>
<dbReference type="InterPro" id="IPR000679">
    <property type="entry name" value="Znf_GATA"/>
</dbReference>
<dbReference type="SMART" id="SM00401">
    <property type="entry name" value="ZnF_GATA"/>
    <property type="match status" value="1"/>
</dbReference>
<accession>A0A9P9AD51</accession>
<evidence type="ECO:0000313" key="7">
    <source>
        <dbReference type="EMBL" id="KAH6697141.1"/>
    </source>
</evidence>
<comment type="caution">
    <text evidence="7">The sequence shown here is derived from an EMBL/GenBank/DDBJ whole genome shotgun (WGS) entry which is preliminary data.</text>
</comment>
<evidence type="ECO:0000256" key="5">
    <source>
        <dbReference type="SAM" id="MobiDB-lite"/>
    </source>
</evidence>
<keyword evidence="8" id="KW-1185">Reference proteome</keyword>
<evidence type="ECO:0000256" key="1">
    <source>
        <dbReference type="ARBA" id="ARBA00022723"/>
    </source>
</evidence>